<dbReference type="Gene3D" id="4.10.60.10">
    <property type="entry name" value="Zinc finger, CCHC-type"/>
    <property type="match status" value="1"/>
</dbReference>
<keyword evidence="1" id="KW-0863">Zinc-finger</keyword>
<dbReference type="GO" id="GO:0003676">
    <property type="term" value="F:nucleic acid binding"/>
    <property type="evidence" value="ECO:0007669"/>
    <property type="project" value="InterPro"/>
</dbReference>
<dbReference type="InterPro" id="IPR001878">
    <property type="entry name" value="Znf_CCHC"/>
</dbReference>
<feature type="region of interest" description="Disordered" evidence="2">
    <location>
        <begin position="68"/>
        <end position="91"/>
    </location>
</feature>
<dbReference type="EMBL" id="NBNE01020579">
    <property type="protein sequence ID" value="OWY91298.1"/>
    <property type="molecule type" value="Genomic_DNA"/>
</dbReference>
<dbReference type="InterPro" id="IPR036875">
    <property type="entry name" value="Znf_CCHC_sf"/>
</dbReference>
<feature type="domain" description="CCHC-type" evidence="3">
    <location>
        <begin position="227"/>
        <end position="243"/>
    </location>
</feature>
<dbReference type="GO" id="GO:0008270">
    <property type="term" value="F:zinc ion binding"/>
    <property type="evidence" value="ECO:0007669"/>
    <property type="project" value="UniProtKB-KW"/>
</dbReference>
<organism evidence="4 5">
    <name type="scientific">Phytophthora megakarya</name>
    <dbReference type="NCBI Taxonomy" id="4795"/>
    <lineage>
        <taxon>Eukaryota</taxon>
        <taxon>Sar</taxon>
        <taxon>Stramenopiles</taxon>
        <taxon>Oomycota</taxon>
        <taxon>Peronosporomycetes</taxon>
        <taxon>Peronosporales</taxon>
        <taxon>Peronosporaceae</taxon>
        <taxon>Phytophthora</taxon>
    </lineage>
</organism>
<reference evidence="5" key="1">
    <citation type="submission" date="2017-03" db="EMBL/GenBank/DDBJ databases">
        <title>Phytopthora megakarya and P. palmivora, two closely related causual agents of cacao black pod achieved similar genome size and gene model numbers by different mechanisms.</title>
        <authorList>
            <person name="Ali S."/>
            <person name="Shao J."/>
            <person name="Larry D.J."/>
            <person name="Kronmiller B."/>
            <person name="Shen D."/>
            <person name="Strem M.D."/>
            <person name="Melnick R.L."/>
            <person name="Guiltinan M.J."/>
            <person name="Tyler B.M."/>
            <person name="Meinhardt L.W."/>
            <person name="Bailey B.A."/>
        </authorList>
    </citation>
    <scope>NUCLEOTIDE SEQUENCE [LARGE SCALE GENOMIC DNA]</scope>
    <source>
        <strain evidence="5">zdho120</strain>
    </source>
</reference>
<feature type="compositionally biased region" description="Basic and acidic residues" evidence="2">
    <location>
        <begin position="78"/>
        <end position="91"/>
    </location>
</feature>
<keyword evidence="1" id="KW-0862">Zinc</keyword>
<gene>
    <name evidence="4" type="ORF">PHMEG_00040181</name>
</gene>
<feature type="region of interest" description="Disordered" evidence="2">
    <location>
        <begin position="1"/>
        <end position="34"/>
    </location>
</feature>
<sequence>MAGSEQLDEVQQTAGGSRNDDSPRQLETPAEATQVTDNAARALPAEQLDAVAAMLPQLISTMSELQVTPEQPRMGHTTNDEISRTGVHEGSGKRAVALFTNPQDVYNAYSGTWDPPPGHARNGKYWYEPRKTARKPVAASIASNQMESKRMAVNAKPRREQTVSSGEEPDEKPRKKRLKAAVKKTVGPEERDQETSVGQRRVSTDGSKCFTCGQEGHWSTQCPNGPKCFACNQYGHLARSCTDVDAKARNEEYLQKREQTRGSTENSKRTS</sequence>
<accession>A0A225UE63</accession>
<feature type="region of interest" description="Disordered" evidence="2">
    <location>
        <begin position="144"/>
        <end position="206"/>
    </location>
</feature>
<evidence type="ECO:0000313" key="4">
    <source>
        <dbReference type="EMBL" id="OWY91298.1"/>
    </source>
</evidence>
<dbReference type="AlphaFoldDB" id="A0A225UE63"/>
<evidence type="ECO:0000313" key="5">
    <source>
        <dbReference type="Proteomes" id="UP000198211"/>
    </source>
</evidence>
<evidence type="ECO:0000256" key="2">
    <source>
        <dbReference type="SAM" id="MobiDB-lite"/>
    </source>
</evidence>
<keyword evidence="5" id="KW-1185">Reference proteome</keyword>
<dbReference type="Pfam" id="PF00098">
    <property type="entry name" value="zf-CCHC"/>
    <property type="match status" value="2"/>
</dbReference>
<evidence type="ECO:0000256" key="1">
    <source>
        <dbReference type="PROSITE-ProRule" id="PRU00047"/>
    </source>
</evidence>
<proteinExistence type="predicted"/>
<evidence type="ECO:0000259" key="3">
    <source>
        <dbReference type="PROSITE" id="PS50158"/>
    </source>
</evidence>
<feature type="domain" description="CCHC-type" evidence="3">
    <location>
        <begin position="208"/>
        <end position="224"/>
    </location>
</feature>
<dbReference type="PROSITE" id="PS50158">
    <property type="entry name" value="ZF_CCHC"/>
    <property type="match status" value="2"/>
</dbReference>
<dbReference type="OrthoDB" id="128250at2759"/>
<comment type="caution">
    <text evidence="4">The sequence shown here is derived from an EMBL/GenBank/DDBJ whole genome shotgun (WGS) entry which is preliminary data.</text>
</comment>
<dbReference type="SUPFAM" id="SSF57756">
    <property type="entry name" value="Retrovirus zinc finger-like domains"/>
    <property type="match status" value="1"/>
</dbReference>
<feature type="region of interest" description="Disordered" evidence="2">
    <location>
        <begin position="252"/>
        <end position="271"/>
    </location>
</feature>
<dbReference type="SMART" id="SM00343">
    <property type="entry name" value="ZnF_C2HC"/>
    <property type="match status" value="2"/>
</dbReference>
<protein>
    <recommendedName>
        <fullName evidence="3">CCHC-type domain-containing protein</fullName>
    </recommendedName>
</protein>
<keyword evidence="1" id="KW-0479">Metal-binding</keyword>
<name>A0A225UE63_9STRA</name>
<dbReference type="Proteomes" id="UP000198211">
    <property type="component" value="Unassembled WGS sequence"/>
</dbReference>